<proteinExistence type="inferred from homology"/>
<name>C1E153_MICCC</name>
<protein>
    <recommendedName>
        <fullName evidence="3">Protein root UVB sensitive/RUS domain-containing protein</fullName>
    </recommendedName>
</protein>
<dbReference type="OrthoDB" id="364779at2759"/>
<dbReference type="Proteomes" id="UP000002009">
    <property type="component" value="Chromosome 3"/>
</dbReference>
<evidence type="ECO:0000313" key="4">
    <source>
        <dbReference type="EMBL" id="ACO62110.1"/>
    </source>
</evidence>
<accession>C1E153</accession>
<evidence type="ECO:0000259" key="3">
    <source>
        <dbReference type="Pfam" id="PF04884"/>
    </source>
</evidence>
<dbReference type="InterPro" id="IPR006968">
    <property type="entry name" value="RUS_fam"/>
</dbReference>
<evidence type="ECO:0000256" key="1">
    <source>
        <dbReference type="ARBA" id="ARBA00007558"/>
    </source>
</evidence>
<dbReference type="eggNOG" id="KOG4249">
    <property type="taxonomic scope" value="Eukaryota"/>
</dbReference>
<organism evidence="4 5">
    <name type="scientific">Micromonas commoda (strain RCC299 / NOUM17 / CCMP2709)</name>
    <name type="common">Picoplanktonic green alga</name>
    <dbReference type="NCBI Taxonomy" id="296587"/>
    <lineage>
        <taxon>Eukaryota</taxon>
        <taxon>Viridiplantae</taxon>
        <taxon>Chlorophyta</taxon>
        <taxon>Mamiellophyceae</taxon>
        <taxon>Mamiellales</taxon>
        <taxon>Mamiellaceae</taxon>
        <taxon>Micromonas</taxon>
    </lineage>
</organism>
<sequence length="561" mass="59290">MSAAARPAAIAPRDAARRVASTRARRVVSAPLRGRTERRRAPHPARATTRASTPREGRSDDGPTLVETSSGGQQLRRWGRTPTGGFDRQPPRRPEEELAGQGEATSGRSGFARWDPRLSPRLRAVFLPAGYPDTVSPDYAPFIRWHLGSLMFRNVLEVITAQSLLVALGMGSTPGALPLTAATKWVLKDGIGSLATLAAGSLGGQKCDEDPKRWWMVSNAFEDVARVIELVTPAAPALFLPLAATATFVRTAALTGRGSLVNGSLMQHFARNENTADVRARLEVQGRWLALVALPVGIGIFRTVSQSFASDPEEPARDVAIAVALYGGVVCAHLVCIWNAAKVLRFETLNRARLVRQARAFRDGGAAAIADYNAAGDEEGVFRARFSPGDPVLGASLPDAARDWAHLERLVGHARDGFISPMELPPGSSGRTDVGRRFALGWNERDGGCPAVLLDADATARDVFAAALAGVHASRGVRGGDDAEGFGRAYAWGDARVDEFIVAMAAKGWRVDFVQLGTAPRYRLGSLLGTGSGGGEVGGGTRGGKGGSVGVDASVDDVLAT</sequence>
<evidence type="ECO:0000313" key="5">
    <source>
        <dbReference type="Proteomes" id="UP000002009"/>
    </source>
</evidence>
<gene>
    <name evidence="4" type="ORF">MICPUN_56750</name>
</gene>
<keyword evidence="5" id="KW-1185">Reference proteome</keyword>
<dbReference type="EMBL" id="CP001324">
    <property type="protein sequence ID" value="ACO62110.1"/>
    <property type="molecule type" value="Genomic_DNA"/>
</dbReference>
<feature type="compositionally biased region" description="Low complexity" evidence="2">
    <location>
        <begin position="1"/>
        <end position="30"/>
    </location>
</feature>
<feature type="compositionally biased region" description="Gly residues" evidence="2">
    <location>
        <begin position="535"/>
        <end position="549"/>
    </location>
</feature>
<dbReference type="KEGG" id="mis:MICPUN_56750"/>
<dbReference type="Pfam" id="PF04884">
    <property type="entry name" value="UVB_sens_prot"/>
    <property type="match status" value="1"/>
</dbReference>
<dbReference type="InterPro" id="IPR054549">
    <property type="entry name" value="UVB_sens_RUS_dom"/>
</dbReference>
<evidence type="ECO:0000256" key="2">
    <source>
        <dbReference type="SAM" id="MobiDB-lite"/>
    </source>
</evidence>
<dbReference type="PANTHER" id="PTHR12770:SF22">
    <property type="entry name" value="PROTEIN ROOT UVB SENSITIVE 1, CHLOROPLASTIC"/>
    <property type="match status" value="1"/>
</dbReference>
<dbReference type="InParanoid" id="C1E153"/>
<dbReference type="PANTHER" id="PTHR12770">
    <property type="entry name" value="RUS1 FAMILY PROTEIN C16ORF58"/>
    <property type="match status" value="1"/>
</dbReference>
<feature type="region of interest" description="Disordered" evidence="2">
    <location>
        <begin position="1"/>
        <end position="113"/>
    </location>
</feature>
<dbReference type="FunCoup" id="C1E153">
    <property type="interactions" value="336"/>
</dbReference>
<dbReference type="AlphaFoldDB" id="C1E153"/>
<reference evidence="4 5" key="1">
    <citation type="journal article" date="2009" name="Science">
        <title>Green evolution and dynamic adaptations revealed by genomes of the marine picoeukaryotes Micromonas.</title>
        <authorList>
            <person name="Worden A.Z."/>
            <person name="Lee J.H."/>
            <person name="Mock T."/>
            <person name="Rouze P."/>
            <person name="Simmons M.P."/>
            <person name="Aerts A.L."/>
            <person name="Allen A.E."/>
            <person name="Cuvelier M.L."/>
            <person name="Derelle E."/>
            <person name="Everett M.V."/>
            <person name="Foulon E."/>
            <person name="Grimwood J."/>
            <person name="Gundlach H."/>
            <person name="Henrissat B."/>
            <person name="Napoli C."/>
            <person name="McDonald S.M."/>
            <person name="Parker M.S."/>
            <person name="Rombauts S."/>
            <person name="Salamov A."/>
            <person name="Von Dassow P."/>
            <person name="Badger J.H."/>
            <person name="Coutinho P.M."/>
            <person name="Demir E."/>
            <person name="Dubchak I."/>
            <person name="Gentemann C."/>
            <person name="Eikrem W."/>
            <person name="Gready J.E."/>
            <person name="John U."/>
            <person name="Lanier W."/>
            <person name="Lindquist E.A."/>
            <person name="Lucas S."/>
            <person name="Mayer K.F."/>
            <person name="Moreau H."/>
            <person name="Not F."/>
            <person name="Otillar R."/>
            <person name="Panaud O."/>
            <person name="Pangilinan J."/>
            <person name="Paulsen I."/>
            <person name="Piegu B."/>
            <person name="Poliakov A."/>
            <person name="Robbens S."/>
            <person name="Schmutz J."/>
            <person name="Toulza E."/>
            <person name="Wyss T."/>
            <person name="Zelensky A."/>
            <person name="Zhou K."/>
            <person name="Armbrust E.V."/>
            <person name="Bhattacharya D."/>
            <person name="Goodenough U.W."/>
            <person name="Van de Peer Y."/>
            <person name="Grigoriev I.V."/>
        </authorList>
    </citation>
    <scope>NUCLEOTIDE SEQUENCE [LARGE SCALE GENOMIC DNA]</scope>
    <source>
        <strain evidence="5">RCC299 / NOUM17</strain>
    </source>
</reference>
<feature type="domain" description="Protein root UVB sensitive/RUS" evidence="3">
    <location>
        <begin position="118"/>
        <end position="359"/>
    </location>
</feature>
<dbReference type="OMA" id="PKRWWAV"/>
<comment type="similarity">
    <text evidence="1">Belongs to the RUS1 family.</text>
</comment>
<feature type="region of interest" description="Disordered" evidence="2">
    <location>
        <begin position="535"/>
        <end position="561"/>
    </location>
</feature>
<dbReference type="GeneID" id="8241612"/>
<dbReference type="RefSeq" id="XP_002500852.1">
    <property type="nucleotide sequence ID" value="XM_002500806.1"/>
</dbReference>